<keyword evidence="3 6" id="KW-0812">Transmembrane</keyword>
<evidence type="ECO:0000313" key="8">
    <source>
        <dbReference type="Proteomes" id="UP001187192"/>
    </source>
</evidence>
<keyword evidence="4 6" id="KW-1133">Transmembrane helix</keyword>
<dbReference type="GO" id="GO:0016020">
    <property type="term" value="C:membrane"/>
    <property type="evidence" value="ECO:0007669"/>
    <property type="project" value="UniProtKB-SubCell"/>
</dbReference>
<sequence length="152" mass="17111">MGIGYPKSFIVSFVRSLSITFQGVWLIVMGFMLWTPALISKGCFMHYEEGHHVVRCSGQESLHRANSLVNIQFSWFLIGIAVFGVCLYLVMVKVYGQENEKVEYFSLGFKGEDEDDTNDVESQKKSNLRSGTSKSFIEMGKSAGFGLIDVER</sequence>
<dbReference type="PANTHER" id="PTHR46285:SF3">
    <property type="entry name" value="PROTEINASE INHIBITOR I4, SERPIN (DUF716)"/>
    <property type="match status" value="1"/>
</dbReference>
<keyword evidence="8" id="KW-1185">Reference proteome</keyword>
<dbReference type="InterPro" id="IPR006904">
    <property type="entry name" value="DUF716"/>
</dbReference>
<proteinExistence type="inferred from homology"/>
<accession>A0AA88E301</accession>
<keyword evidence="5 6" id="KW-0472">Membrane</keyword>
<evidence type="ECO:0000256" key="4">
    <source>
        <dbReference type="ARBA" id="ARBA00022989"/>
    </source>
</evidence>
<comment type="similarity">
    <text evidence="2">Belongs to the TMEM45 family.</text>
</comment>
<comment type="caution">
    <text evidence="7">The sequence shown here is derived from an EMBL/GenBank/DDBJ whole genome shotgun (WGS) entry which is preliminary data.</text>
</comment>
<dbReference type="AlphaFoldDB" id="A0AA88E301"/>
<dbReference type="PANTHER" id="PTHR46285">
    <property type="entry name" value="PROTEINASE INHIBITOR I4, SERPIN (DUF716)-RELATED"/>
    <property type="match status" value="1"/>
</dbReference>
<organism evidence="7 8">
    <name type="scientific">Ficus carica</name>
    <name type="common">Common fig</name>
    <dbReference type="NCBI Taxonomy" id="3494"/>
    <lineage>
        <taxon>Eukaryota</taxon>
        <taxon>Viridiplantae</taxon>
        <taxon>Streptophyta</taxon>
        <taxon>Embryophyta</taxon>
        <taxon>Tracheophyta</taxon>
        <taxon>Spermatophyta</taxon>
        <taxon>Magnoliopsida</taxon>
        <taxon>eudicotyledons</taxon>
        <taxon>Gunneridae</taxon>
        <taxon>Pentapetalae</taxon>
        <taxon>rosids</taxon>
        <taxon>fabids</taxon>
        <taxon>Rosales</taxon>
        <taxon>Moraceae</taxon>
        <taxon>Ficeae</taxon>
        <taxon>Ficus</taxon>
    </lineage>
</organism>
<dbReference type="Pfam" id="PF04819">
    <property type="entry name" value="DUF716"/>
    <property type="match status" value="1"/>
</dbReference>
<evidence type="ECO:0000256" key="2">
    <source>
        <dbReference type="ARBA" id="ARBA00006948"/>
    </source>
</evidence>
<evidence type="ECO:0000256" key="1">
    <source>
        <dbReference type="ARBA" id="ARBA00004141"/>
    </source>
</evidence>
<feature type="transmembrane region" description="Helical" evidence="6">
    <location>
        <begin position="73"/>
        <end position="91"/>
    </location>
</feature>
<name>A0AA88E301_FICCA</name>
<dbReference type="EMBL" id="BTGU01000202">
    <property type="protein sequence ID" value="GMN64936.1"/>
    <property type="molecule type" value="Genomic_DNA"/>
</dbReference>
<gene>
    <name evidence="7" type="ORF">TIFTF001_034021</name>
</gene>
<reference evidence="7" key="1">
    <citation type="submission" date="2023-07" db="EMBL/GenBank/DDBJ databases">
        <title>draft genome sequence of fig (Ficus carica).</title>
        <authorList>
            <person name="Takahashi T."/>
            <person name="Nishimura K."/>
        </authorList>
    </citation>
    <scope>NUCLEOTIDE SEQUENCE</scope>
</reference>
<evidence type="ECO:0000256" key="6">
    <source>
        <dbReference type="SAM" id="Phobius"/>
    </source>
</evidence>
<feature type="transmembrane region" description="Helical" evidence="6">
    <location>
        <begin position="12"/>
        <end position="34"/>
    </location>
</feature>
<comment type="subcellular location">
    <subcellularLocation>
        <location evidence="1">Membrane</location>
        <topology evidence="1">Multi-pass membrane protein</topology>
    </subcellularLocation>
</comment>
<dbReference type="Proteomes" id="UP001187192">
    <property type="component" value="Unassembled WGS sequence"/>
</dbReference>
<evidence type="ECO:0000256" key="5">
    <source>
        <dbReference type="ARBA" id="ARBA00023136"/>
    </source>
</evidence>
<evidence type="ECO:0000256" key="3">
    <source>
        <dbReference type="ARBA" id="ARBA00022692"/>
    </source>
</evidence>
<protein>
    <submittedName>
        <fullName evidence="7">Uncharacterized protein</fullName>
    </submittedName>
</protein>
<evidence type="ECO:0000313" key="7">
    <source>
        <dbReference type="EMBL" id="GMN64936.1"/>
    </source>
</evidence>